<organism evidence="5">
    <name type="scientific">marine sediment metagenome</name>
    <dbReference type="NCBI Taxonomy" id="412755"/>
    <lineage>
        <taxon>unclassified sequences</taxon>
        <taxon>metagenomes</taxon>
        <taxon>ecological metagenomes</taxon>
    </lineage>
</organism>
<comment type="similarity">
    <text evidence="1">Belongs to the type-I restriction system S methylase family.</text>
</comment>
<comment type="caution">
    <text evidence="5">The sequence shown here is derived from an EMBL/GenBank/DDBJ whole genome shotgun (WGS) entry which is preliminary data.</text>
</comment>
<feature type="non-terminal residue" evidence="5">
    <location>
        <position position="198"/>
    </location>
</feature>
<feature type="domain" description="Type I restriction modification DNA specificity" evidence="4">
    <location>
        <begin position="51"/>
        <end position="198"/>
    </location>
</feature>
<dbReference type="AlphaFoldDB" id="X1CH14"/>
<dbReference type="PANTHER" id="PTHR30408">
    <property type="entry name" value="TYPE-1 RESTRICTION ENZYME ECOKI SPECIFICITY PROTEIN"/>
    <property type="match status" value="1"/>
</dbReference>
<sequence>PLPKQKRIAAKVQELMAQVEHADTACEKQLEAAKALPSAYLRQVFESKETKRWERRRLGELFYVQQGVAMSPKRREGISPHPFLRTLNVLWGHVDLSMLDQMDFTDEEVAKLSLKPGDLLVCEGGEVGRTAIWRGELEGCLYQNHIHRLRGLSDNVVPDFYVYWMQAAFQVFGSYSGQESKTTIPNLSGSQLKSFKVP</sequence>
<dbReference type="GO" id="GO:0003677">
    <property type="term" value="F:DNA binding"/>
    <property type="evidence" value="ECO:0007669"/>
    <property type="project" value="UniProtKB-KW"/>
</dbReference>
<accession>X1CH14</accession>
<gene>
    <name evidence="5" type="ORF">S01H4_28239</name>
</gene>
<dbReference type="CDD" id="cd17253">
    <property type="entry name" value="RMtype1_S_Eco933I-TRD2-CR2_like"/>
    <property type="match status" value="1"/>
</dbReference>
<keyword evidence="2" id="KW-0680">Restriction system</keyword>
<dbReference type="GO" id="GO:0009307">
    <property type="term" value="P:DNA restriction-modification system"/>
    <property type="evidence" value="ECO:0007669"/>
    <property type="project" value="UniProtKB-KW"/>
</dbReference>
<name>X1CH14_9ZZZZ</name>
<evidence type="ECO:0000256" key="1">
    <source>
        <dbReference type="ARBA" id="ARBA00010923"/>
    </source>
</evidence>
<dbReference type="InterPro" id="IPR052021">
    <property type="entry name" value="Type-I_RS_S_subunit"/>
</dbReference>
<evidence type="ECO:0000256" key="3">
    <source>
        <dbReference type="ARBA" id="ARBA00023125"/>
    </source>
</evidence>
<proteinExistence type="inferred from homology"/>
<protein>
    <recommendedName>
        <fullName evidence="4">Type I restriction modification DNA specificity domain-containing protein</fullName>
    </recommendedName>
</protein>
<dbReference type="InterPro" id="IPR000055">
    <property type="entry name" value="Restrct_endonuc_typeI_TRD"/>
</dbReference>
<evidence type="ECO:0000313" key="5">
    <source>
        <dbReference type="EMBL" id="GAG83511.1"/>
    </source>
</evidence>
<evidence type="ECO:0000256" key="2">
    <source>
        <dbReference type="ARBA" id="ARBA00022747"/>
    </source>
</evidence>
<dbReference type="Pfam" id="PF01420">
    <property type="entry name" value="Methylase_S"/>
    <property type="match status" value="1"/>
</dbReference>
<dbReference type="SUPFAM" id="SSF116734">
    <property type="entry name" value="DNA methylase specificity domain"/>
    <property type="match status" value="1"/>
</dbReference>
<dbReference type="InterPro" id="IPR044946">
    <property type="entry name" value="Restrct_endonuc_typeI_TRD_sf"/>
</dbReference>
<dbReference type="PANTHER" id="PTHR30408:SF12">
    <property type="entry name" value="TYPE I RESTRICTION ENZYME MJAVIII SPECIFICITY SUBUNIT"/>
    <property type="match status" value="1"/>
</dbReference>
<keyword evidence="3" id="KW-0238">DNA-binding</keyword>
<evidence type="ECO:0000259" key="4">
    <source>
        <dbReference type="Pfam" id="PF01420"/>
    </source>
</evidence>
<dbReference type="EMBL" id="BART01013986">
    <property type="protein sequence ID" value="GAG83511.1"/>
    <property type="molecule type" value="Genomic_DNA"/>
</dbReference>
<reference evidence="5" key="1">
    <citation type="journal article" date="2014" name="Front. Microbiol.">
        <title>High frequency of phylogenetically diverse reductive dehalogenase-homologous genes in deep subseafloor sedimentary metagenomes.</title>
        <authorList>
            <person name="Kawai M."/>
            <person name="Futagami T."/>
            <person name="Toyoda A."/>
            <person name="Takaki Y."/>
            <person name="Nishi S."/>
            <person name="Hori S."/>
            <person name="Arai W."/>
            <person name="Tsubouchi T."/>
            <person name="Morono Y."/>
            <person name="Uchiyama I."/>
            <person name="Ito T."/>
            <person name="Fujiyama A."/>
            <person name="Inagaki F."/>
            <person name="Takami H."/>
        </authorList>
    </citation>
    <scope>NUCLEOTIDE SEQUENCE</scope>
    <source>
        <strain evidence="5">Expedition CK06-06</strain>
    </source>
</reference>
<feature type="non-terminal residue" evidence="5">
    <location>
        <position position="1"/>
    </location>
</feature>
<dbReference type="Gene3D" id="3.90.220.20">
    <property type="entry name" value="DNA methylase specificity domains"/>
    <property type="match status" value="1"/>
</dbReference>